<dbReference type="GeneID" id="117557404"/>
<keyword evidence="2" id="KW-1185">Reference proteome</keyword>
<dbReference type="KEGG" id="gacu:117557404"/>
<dbReference type="AlphaFoldDB" id="A0A6P8VFX5"/>
<evidence type="ECO:0000313" key="2">
    <source>
        <dbReference type="Proteomes" id="UP000515161"/>
    </source>
</evidence>
<dbReference type="RefSeq" id="XP_034089134.1">
    <property type="nucleotide sequence ID" value="XM_034233243.1"/>
</dbReference>
<sequence>MFGSSEQLEETSEVPPQTSEAPPQTSEAPPQTSEAGPSSPSFRPTSFPDHVAVLNMLLEDFKELQEGPEPAPKLINNVQSKLHRIRQFVGWMSQGNTNLGKLLFLGNIGRLRGWVKSLRTNKMSLTTTLHYLKNVRQFVVFIQETPPPSSCLSKTNLKRVVRELKASIKSWVRPVVLHQMRVKGKKDATMHSMKELQECRRLALVAIPKLLSQLEKHHTYLDQCSLFGYVTAYLASLYGHRLGVFLNMTDEQVSQAVYEPEGNDYLIKVEDHKTNESFGTAKLLLSDKEYGWFLAIIRLKRKWAKGVKLSKYVFHNTTFSADKNLTKYVKRAWSDMKLRGEATFTTLRTAVATFARDRHGEHSQERKTLARLMCHDTATSDKFYTMDLTMEQARRGRLLFEQAQKEGEESVTGTKKEEEVEEGEEDQDEEMEEEEEGDSDKKEEETAEVATSSKKKCTPSVTRSRSQKSCRVMLFPLSPHKALRMSPQKALRMSPEKLTHIIRVRRNRMVERRRK</sequence>
<accession>A0A6P8VFX5</accession>
<feature type="compositionally biased region" description="Polar residues" evidence="1">
    <location>
        <begin position="14"/>
        <end position="36"/>
    </location>
</feature>
<feature type="region of interest" description="Disordered" evidence="1">
    <location>
        <begin position="1"/>
        <end position="45"/>
    </location>
</feature>
<reference evidence="3" key="1">
    <citation type="submission" date="2025-08" db="UniProtKB">
        <authorList>
            <consortium name="RefSeq"/>
        </authorList>
    </citation>
    <scope>IDENTIFICATION</scope>
</reference>
<feature type="compositionally biased region" description="Basic and acidic residues" evidence="1">
    <location>
        <begin position="403"/>
        <end position="418"/>
    </location>
</feature>
<proteinExistence type="predicted"/>
<name>A0A6P8VFX5_GYMAC</name>
<organism evidence="2 3">
    <name type="scientific">Gymnodraco acuticeps</name>
    <name type="common">Antarctic dragonfish</name>
    <dbReference type="NCBI Taxonomy" id="8218"/>
    <lineage>
        <taxon>Eukaryota</taxon>
        <taxon>Metazoa</taxon>
        <taxon>Chordata</taxon>
        <taxon>Craniata</taxon>
        <taxon>Vertebrata</taxon>
        <taxon>Euteleostomi</taxon>
        <taxon>Actinopterygii</taxon>
        <taxon>Neopterygii</taxon>
        <taxon>Teleostei</taxon>
        <taxon>Neoteleostei</taxon>
        <taxon>Acanthomorphata</taxon>
        <taxon>Eupercaria</taxon>
        <taxon>Perciformes</taxon>
        <taxon>Notothenioidei</taxon>
        <taxon>Bathydraconidae</taxon>
        <taxon>Gymnodraco</taxon>
    </lineage>
</organism>
<feature type="region of interest" description="Disordered" evidence="1">
    <location>
        <begin position="403"/>
        <end position="467"/>
    </location>
</feature>
<dbReference type="OrthoDB" id="8964969at2759"/>
<dbReference type="Proteomes" id="UP000515161">
    <property type="component" value="Unplaced"/>
</dbReference>
<evidence type="ECO:0000256" key="1">
    <source>
        <dbReference type="SAM" id="MobiDB-lite"/>
    </source>
</evidence>
<protein>
    <submittedName>
        <fullName evidence="3">Uncharacterized protein LOC117557404</fullName>
    </submittedName>
</protein>
<dbReference type="InParanoid" id="A0A6P8VFX5"/>
<feature type="compositionally biased region" description="Acidic residues" evidence="1">
    <location>
        <begin position="419"/>
        <end position="438"/>
    </location>
</feature>
<evidence type="ECO:0000313" key="3">
    <source>
        <dbReference type="RefSeq" id="XP_034089134.1"/>
    </source>
</evidence>
<gene>
    <name evidence="3" type="primary">LOC117557404</name>
</gene>